<evidence type="ECO:0000313" key="1">
    <source>
        <dbReference type="EMBL" id="KAG9222368.1"/>
    </source>
</evidence>
<reference evidence="1 2" key="1">
    <citation type="journal article" date="2021" name="Appl. Environ. Microbiol.">
        <title>Genetic linkage and physical mapping for an oyster mushroom Pleurotus cornucopiae and QTL analysis for the trait cap color.</title>
        <authorList>
            <person name="Zhang Y."/>
            <person name="Gao W."/>
            <person name="Sonnenberg A."/>
            <person name="Chen Q."/>
            <person name="Zhang J."/>
            <person name="Huang C."/>
        </authorList>
    </citation>
    <scope>NUCLEOTIDE SEQUENCE [LARGE SCALE GENOMIC DNA]</scope>
    <source>
        <strain evidence="1">CCMSSC00406</strain>
    </source>
</reference>
<comment type="caution">
    <text evidence="1">The sequence shown here is derived from an EMBL/GenBank/DDBJ whole genome shotgun (WGS) entry which is preliminary data.</text>
</comment>
<dbReference type="EMBL" id="WQMT02000005">
    <property type="protein sequence ID" value="KAG9222368.1"/>
    <property type="molecule type" value="Genomic_DNA"/>
</dbReference>
<protein>
    <submittedName>
        <fullName evidence="1">Uncharacterized protein</fullName>
    </submittedName>
</protein>
<sequence>MPSQINNFFICAASVVLAWGGFLLSVMAAVVNAGFVVLAPAAPPKEVQRPAARPRKSPRPSPSRRSTAAESAASSESIQTPTLVFTDDQPLIASPSEIPGTSPAAQDYFVPKPKRKSLLKTLRRSSLSSVHSPDSASTSDSSSAHSPDECVKAVMKRVRSKSMPRCKTLRLPALETPPLPSSTPTSPTSTSPTLLLFRTATLLTPKALKPAKLKELCIRKSPSSQLPTLKVWPATPTLKHKFSQPLRTQPYEAPYFFPMPTVEPPSPPKSPKSSRIVRRSMTTVPR</sequence>
<organism evidence="1 2">
    <name type="scientific">Pleurotus cornucopiae</name>
    <name type="common">Cornucopia mushroom</name>
    <dbReference type="NCBI Taxonomy" id="5321"/>
    <lineage>
        <taxon>Eukaryota</taxon>
        <taxon>Fungi</taxon>
        <taxon>Dikarya</taxon>
        <taxon>Basidiomycota</taxon>
        <taxon>Agaricomycotina</taxon>
        <taxon>Agaricomycetes</taxon>
        <taxon>Agaricomycetidae</taxon>
        <taxon>Agaricales</taxon>
        <taxon>Pleurotineae</taxon>
        <taxon>Pleurotaceae</taxon>
        <taxon>Pleurotus</taxon>
    </lineage>
</organism>
<name>A0ACB7IVX8_PLECO</name>
<dbReference type="Proteomes" id="UP000824881">
    <property type="component" value="Unassembled WGS sequence"/>
</dbReference>
<gene>
    <name evidence="1" type="ORF">CCMSSC00406_0002703</name>
</gene>
<proteinExistence type="predicted"/>
<accession>A0ACB7IVX8</accession>
<keyword evidence="2" id="KW-1185">Reference proteome</keyword>
<evidence type="ECO:0000313" key="2">
    <source>
        <dbReference type="Proteomes" id="UP000824881"/>
    </source>
</evidence>